<accession>A0ABU7F242</accession>
<dbReference type="EMBL" id="JAHUTJ010074392">
    <property type="protein sequence ID" value="MED6293374.1"/>
    <property type="molecule type" value="Genomic_DNA"/>
</dbReference>
<evidence type="ECO:0000313" key="2">
    <source>
        <dbReference type="Proteomes" id="UP001352852"/>
    </source>
</evidence>
<gene>
    <name evidence="1" type="ORF">CHARACLAT_009936</name>
</gene>
<reference evidence="1 2" key="1">
    <citation type="submission" date="2021-06" db="EMBL/GenBank/DDBJ databases">
        <authorList>
            <person name="Palmer J.M."/>
        </authorList>
    </citation>
    <scope>NUCLEOTIDE SEQUENCE [LARGE SCALE GENOMIC DNA]</scope>
    <source>
        <strain evidence="1 2">CL_MEX2019</strain>
        <tissue evidence="1">Muscle</tissue>
    </source>
</reference>
<comment type="caution">
    <text evidence="1">The sequence shown here is derived from an EMBL/GenBank/DDBJ whole genome shotgun (WGS) entry which is preliminary data.</text>
</comment>
<keyword evidence="2" id="KW-1185">Reference proteome</keyword>
<name>A0ABU7F242_9TELE</name>
<proteinExistence type="predicted"/>
<protein>
    <submittedName>
        <fullName evidence="1">Uncharacterized protein</fullName>
    </submittedName>
</protein>
<sequence>MNAENIMSLIGHFRLRIREVFPWDPTGGGVKARGGEETGRRLKGRWWWWGGGGWSSAEEQEGSMTGVLKSEVSEGDWLKRHEDLMLIGWRGDTWRSHWMEKVVRVSLSV</sequence>
<dbReference type="Proteomes" id="UP001352852">
    <property type="component" value="Unassembled WGS sequence"/>
</dbReference>
<organism evidence="1 2">
    <name type="scientific">Characodon lateralis</name>
    <dbReference type="NCBI Taxonomy" id="208331"/>
    <lineage>
        <taxon>Eukaryota</taxon>
        <taxon>Metazoa</taxon>
        <taxon>Chordata</taxon>
        <taxon>Craniata</taxon>
        <taxon>Vertebrata</taxon>
        <taxon>Euteleostomi</taxon>
        <taxon>Actinopterygii</taxon>
        <taxon>Neopterygii</taxon>
        <taxon>Teleostei</taxon>
        <taxon>Neoteleostei</taxon>
        <taxon>Acanthomorphata</taxon>
        <taxon>Ovalentaria</taxon>
        <taxon>Atherinomorphae</taxon>
        <taxon>Cyprinodontiformes</taxon>
        <taxon>Goodeidae</taxon>
        <taxon>Characodon</taxon>
    </lineage>
</organism>
<evidence type="ECO:0000313" key="1">
    <source>
        <dbReference type="EMBL" id="MED6293374.1"/>
    </source>
</evidence>